<dbReference type="Gene3D" id="1.25.10.10">
    <property type="entry name" value="Leucine-rich Repeat Variant"/>
    <property type="match status" value="1"/>
</dbReference>
<name>A0A5J4TB58_9EUKA</name>
<reference evidence="1 2" key="1">
    <citation type="submission" date="2019-03" db="EMBL/GenBank/DDBJ databases">
        <title>Single cell metagenomics reveals metabolic interactions within the superorganism composed of flagellate Streblomastix strix and complex community of Bacteroidetes bacteria on its surface.</title>
        <authorList>
            <person name="Treitli S.C."/>
            <person name="Kolisko M."/>
            <person name="Husnik F."/>
            <person name="Keeling P."/>
            <person name="Hampl V."/>
        </authorList>
    </citation>
    <scope>NUCLEOTIDE SEQUENCE [LARGE SCALE GENOMIC DNA]</scope>
    <source>
        <strain evidence="1">ST1C</strain>
    </source>
</reference>
<sequence>MKGVVGSEEEKKKIKQIQDYDAQLITRTFKDKEDDEGRRRIIQLSVIEGFIFIMENRELNEVPRNITQAFFQLTAPSSDEILLLIYSKKPFPGLLRLLDHTDFGVASDGIASIMNILNGGTNTTPDNSLHPYYQTINGCGGIEKIMILFRKNGSKYSKDRAVICIGDLFRAREINDKQMRVEIIRHLKTLVYDNDDWTKLVSKLSLKGIVQNSINRAEIESGGFVIPD</sequence>
<organism evidence="1 2">
    <name type="scientific">Streblomastix strix</name>
    <dbReference type="NCBI Taxonomy" id="222440"/>
    <lineage>
        <taxon>Eukaryota</taxon>
        <taxon>Metamonada</taxon>
        <taxon>Preaxostyla</taxon>
        <taxon>Oxymonadida</taxon>
        <taxon>Streblomastigidae</taxon>
        <taxon>Streblomastix</taxon>
    </lineage>
</organism>
<accession>A0A5J4TB58</accession>
<gene>
    <name evidence="1" type="ORF">EZS28_049798</name>
</gene>
<dbReference type="SUPFAM" id="SSF48371">
    <property type="entry name" value="ARM repeat"/>
    <property type="match status" value="1"/>
</dbReference>
<dbReference type="InterPro" id="IPR016024">
    <property type="entry name" value="ARM-type_fold"/>
</dbReference>
<dbReference type="OrthoDB" id="201709at2759"/>
<comment type="caution">
    <text evidence="1">The sequence shown here is derived from an EMBL/GenBank/DDBJ whole genome shotgun (WGS) entry which is preliminary data.</text>
</comment>
<protein>
    <submittedName>
        <fullName evidence="1">Uncharacterized protein</fullName>
    </submittedName>
</protein>
<proteinExistence type="predicted"/>
<dbReference type="AlphaFoldDB" id="A0A5J4TB58"/>
<dbReference type="Proteomes" id="UP000324800">
    <property type="component" value="Unassembled WGS sequence"/>
</dbReference>
<dbReference type="InterPro" id="IPR011989">
    <property type="entry name" value="ARM-like"/>
</dbReference>
<evidence type="ECO:0000313" key="1">
    <source>
        <dbReference type="EMBL" id="KAA6354675.1"/>
    </source>
</evidence>
<dbReference type="EMBL" id="SNRW01035892">
    <property type="protein sequence ID" value="KAA6354675.1"/>
    <property type="molecule type" value="Genomic_DNA"/>
</dbReference>
<evidence type="ECO:0000313" key="2">
    <source>
        <dbReference type="Proteomes" id="UP000324800"/>
    </source>
</evidence>